<dbReference type="InterPro" id="IPR025423">
    <property type="entry name" value="TMEM205-like"/>
</dbReference>
<keyword evidence="4 5" id="KW-0472">Membrane</keyword>
<keyword evidence="3 5" id="KW-1133">Transmembrane helix</keyword>
<dbReference type="Pfam" id="PF13664">
    <property type="entry name" value="DUF4149"/>
    <property type="match status" value="1"/>
</dbReference>
<evidence type="ECO:0000313" key="8">
    <source>
        <dbReference type="Proteomes" id="UP000700059"/>
    </source>
</evidence>
<name>A0ABS7JLD6_9HELI</name>
<accession>A0ABS7JLD6</accession>
<feature type="transmembrane region" description="Helical" evidence="5">
    <location>
        <begin position="139"/>
        <end position="157"/>
    </location>
</feature>
<dbReference type="RefSeq" id="WP_221531603.1">
    <property type="nucleotide sequence ID" value="NZ_JAIGYP010000002.1"/>
</dbReference>
<reference evidence="7 8" key="1">
    <citation type="submission" date="2021-08" db="EMBL/GenBank/DDBJ databases">
        <title>Helicobacter spp. isolated from feces of Anatolian Ground Squirrel (Spermophilus xanthoprymnus) in Turkey.</title>
        <authorList>
            <person name="Aydin F."/>
            <person name="Abay S."/>
            <person name="Kayman T."/>
            <person name="Karakaya E."/>
            <person name="Saticioglu I.B."/>
        </authorList>
    </citation>
    <scope>NUCLEOTIDE SEQUENCE [LARGE SCALE GENOMIC DNA]</scope>
    <source>
        <strain evidence="7 8">Faydin-H70</strain>
    </source>
</reference>
<feature type="domain" description="TMEM205-like" evidence="6">
    <location>
        <begin position="17"/>
        <end position="121"/>
    </location>
</feature>
<evidence type="ECO:0000313" key="7">
    <source>
        <dbReference type="EMBL" id="MBX7490214.1"/>
    </source>
</evidence>
<gene>
    <name evidence="7" type="ORF">K4G57_01810</name>
</gene>
<feature type="transmembrane region" description="Helical" evidence="5">
    <location>
        <begin position="57"/>
        <end position="79"/>
    </location>
</feature>
<protein>
    <submittedName>
        <fullName evidence="7">DUF4149 domain-containing protein</fullName>
    </submittedName>
</protein>
<comment type="caution">
    <text evidence="7">The sequence shown here is derived from an EMBL/GenBank/DDBJ whole genome shotgun (WGS) entry which is preliminary data.</text>
</comment>
<evidence type="ECO:0000259" key="6">
    <source>
        <dbReference type="Pfam" id="PF13664"/>
    </source>
</evidence>
<evidence type="ECO:0000256" key="2">
    <source>
        <dbReference type="ARBA" id="ARBA00022692"/>
    </source>
</evidence>
<comment type="subcellular location">
    <subcellularLocation>
        <location evidence="1">Membrane</location>
    </subcellularLocation>
</comment>
<dbReference type="Proteomes" id="UP000700059">
    <property type="component" value="Unassembled WGS sequence"/>
</dbReference>
<keyword evidence="8" id="KW-1185">Reference proteome</keyword>
<dbReference type="EMBL" id="JAIGYQ010000002">
    <property type="protein sequence ID" value="MBX7490214.1"/>
    <property type="molecule type" value="Genomic_DNA"/>
</dbReference>
<evidence type="ECO:0000256" key="1">
    <source>
        <dbReference type="ARBA" id="ARBA00004370"/>
    </source>
</evidence>
<feature type="transmembrane region" description="Helical" evidence="5">
    <location>
        <begin position="91"/>
        <end position="110"/>
    </location>
</feature>
<sequence>MQILFKIQPYCFVLYLLLIGVSLGAMLSSGAFSAPAIFRASSIVPELNINVFQSGILMTSIFVKLNILLNALAFFILIYEILALRVNGAKVAPLLGFISVILIFLFTMYYTPYILEAQKLGEDGIASVAFDAMHTQSVYTFKALMISLCLLFVVRILKVSSGCKDK</sequence>
<keyword evidence="2 5" id="KW-0812">Transmembrane</keyword>
<evidence type="ECO:0000256" key="5">
    <source>
        <dbReference type="SAM" id="Phobius"/>
    </source>
</evidence>
<evidence type="ECO:0000256" key="4">
    <source>
        <dbReference type="ARBA" id="ARBA00023136"/>
    </source>
</evidence>
<organism evidence="7 8">
    <name type="scientific">Helicobacter turcicus</name>
    <dbReference type="NCBI Taxonomy" id="2867412"/>
    <lineage>
        <taxon>Bacteria</taxon>
        <taxon>Pseudomonadati</taxon>
        <taxon>Campylobacterota</taxon>
        <taxon>Epsilonproteobacteria</taxon>
        <taxon>Campylobacterales</taxon>
        <taxon>Helicobacteraceae</taxon>
        <taxon>Helicobacter</taxon>
    </lineage>
</organism>
<proteinExistence type="predicted"/>
<evidence type="ECO:0000256" key="3">
    <source>
        <dbReference type="ARBA" id="ARBA00022989"/>
    </source>
</evidence>